<dbReference type="PRINTS" id="PR00941">
    <property type="entry name" value="CDATPASE"/>
</dbReference>
<evidence type="ECO:0000256" key="14">
    <source>
        <dbReference type="RuleBase" id="RU362081"/>
    </source>
</evidence>
<dbReference type="SUPFAM" id="SSF81653">
    <property type="entry name" value="Calcium ATPase, transduction domain A"/>
    <property type="match status" value="1"/>
</dbReference>
<comment type="caution">
    <text evidence="17">The sequence shown here is derived from an EMBL/GenBank/DDBJ whole genome shotgun (WGS) entry which is preliminary data.</text>
</comment>
<dbReference type="InterPro" id="IPR001757">
    <property type="entry name" value="P_typ_ATPase"/>
</dbReference>
<dbReference type="Proteomes" id="UP001595704">
    <property type="component" value="Unassembled WGS sequence"/>
</dbReference>
<feature type="transmembrane region" description="Helical" evidence="14">
    <location>
        <begin position="734"/>
        <end position="755"/>
    </location>
</feature>
<dbReference type="InterPro" id="IPR018303">
    <property type="entry name" value="ATPase_P-typ_P_site"/>
</dbReference>
<evidence type="ECO:0000313" key="18">
    <source>
        <dbReference type="Proteomes" id="UP001595704"/>
    </source>
</evidence>
<dbReference type="NCBIfam" id="TIGR01494">
    <property type="entry name" value="ATPase_P-type"/>
    <property type="match status" value="2"/>
</dbReference>
<keyword evidence="3 14" id="KW-1003">Cell membrane</keyword>
<dbReference type="SFLD" id="SFLDS00003">
    <property type="entry name" value="Haloacid_Dehalogenase"/>
    <property type="match status" value="1"/>
</dbReference>
<feature type="domain" description="HMA" evidence="16">
    <location>
        <begin position="6"/>
        <end position="71"/>
    </location>
</feature>
<dbReference type="InterPro" id="IPR051014">
    <property type="entry name" value="Cation_Transport_ATPase_IB"/>
</dbReference>
<dbReference type="Pfam" id="PF00122">
    <property type="entry name" value="E1-E2_ATPase"/>
    <property type="match status" value="1"/>
</dbReference>
<evidence type="ECO:0000313" key="17">
    <source>
        <dbReference type="EMBL" id="MFC3635923.1"/>
    </source>
</evidence>
<protein>
    <recommendedName>
        <fullName evidence="12">P-type Zn(2+) transporter</fullName>
        <ecNumber evidence="12">7.2.2.12</ecNumber>
    </recommendedName>
</protein>
<evidence type="ECO:0000256" key="1">
    <source>
        <dbReference type="ARBA" id="ARBA00004651"/>
    </source>
</evidence>
<proteinExistence type="inferred from homology"/>
<keyword evidence="10 14" id="KW-1133">Transmembrane helix</keyword>
<dbReference type="EC" id="7.2.2.12" evidence="12"/>
<dbReference type="InterPro" id="IPR044492">
    <property type="entry name" value="P_typ_ATPase_HD_dom"/>
</dbReference>
<gene>
    <name evidence="17" type="ORF">ACFONL_00725</name>
</gene>
<sequence length="760" mass="77741">MNAPAATQRYRVEGMDCAACALKIETAVQRLPGVTDVAVNVALQRLTIQGEAQPGAADVAALLKRLGYAARPEPGGATAGAAGRAHAPCCDGGDHDHAHDHAHAHSPGDHGRHDDGDDHFGHSHAPEAAPSWFAGRMPAWMPAGSWPTLLAMLIVATAFVVAWIVPEWSRAIWSVATLIAVAPIARRAWTAAITGSPFTIETLLVVAAVGALVIGESVEAAAVVVLFNIGEMLEGVAAGRARAGVTALLDVVPRTALRDRNGTLETVGVDALAVGDAVVVRPGDRAPSDGEILSGVSDMNEAPVTGESTPVTRRAGDKIYAGAINLTGELRVRITSAAADNTIARIIAMVEEAQEKKAPIERFINRFSRWYTPAAMAFAALVAVLPPLLAGQPWDVWIYRGLAVLLIACPCALVISTPAAIAAAIANGARRGLLAKGGATLETLAHVRTIAFDKTGTLTRGEPRVTDVTPLGGGDAAQIDAALAKAAAVEMGSSHPLGLAIIAEAEARGLAIPRTLDGSAATAGKGVSGQLDSGLVSVGSPRQAREAGALPASADALVTQLETDGKTVVVVSEDGVALAVIALRDEPRDDAAAGVAELKALGVTPVMLTGDNTRTADAIGAKLGLAVQAELLPGDKLAAIERLQRSGPVAMVGDGINDAPALAAASVGVAMGGGTDVALETADAALLRNRIGDVASLIRLARAGMGNIRQNLVIALGLKAVFLVTTLFGETPLWMAILADTGATVLVTANALRLLRLREA</sequence>
<dbReference type="SUPFAM" id="SSF56784">
    <property type="entry name" value="HAD-like"/>
    <property type="match status" value="1"/>
</dbReference>
<dbReference type="InterPro" id="IPR036412">
    <property type="entry name" value="HAD-like_sf"/>
</dbReference>
<dbReference type="InterPro" id="IPR017969">
    <property type="entry name" value="Heavy-metal-associated_CS"/>
</dbReference>
<comment type="similarity">
    <text evidence="2 14">Belongs to the cation transport ATPase (P-type) (TC 3.A.3) family. Type IB subfamily.</text>
</comment>
<dbReference type="InterPro" id="IPR036163">
    <property type="entry name" value="HMA_dom_sf"/>
</dbReference>
<keyword evidence="11 14" id="KW-0472">Membrane</keyword>
<dbReference type="Gene3D" id="3.40.50.1000">
    <property type="entry name" value="HAD superfamily/HAD-like"/>
    <property type="match status" value="1"/>
</dbReference>
<dbReference type="InterPro" id="IPR023298">
    <property type="entry name" value="ATPase_P-typ_TM_dom_sf"/>
</dbReference>
<dbReference type="PANTHER" id="PTHR48085">
    <property type="entry name" value="CADMIUM/ZINC-TRANSPORTING ATPASE HMA2-RELATED"/>
    <property type="match status" value="1"/>
</dbReference>
<dbReference type="Pfam" id="PF00403">
    <property type="entry name" value="HMA"/>
    <property type="match status" value="1"/>
</dbReference>
<dbReference type="EMBL" id="JBHRYC010000006">
    <property type="protein sequence ID" value="MFC3635923.1"/>
    <property type="molecule type" value="Genomic_DNA"/>
</dbReference>
<evidence type="ECO:0000256" key="3">
    <source>
        <dbReference type="ARBA" id="ARBA00022475"/>
    </source>
</evidence>
<evidence type="ECO:0000256" key="4">
    <source>
        <dbReference type="ARBA" id="ARBA00022553"/>
    </source>
</evidence>
<dbReference type="Gene3D" id="3.30.70.100">
    <property type="match status" value="1"/>
</dbReference>
<dbReference type="SUPFAM" id="SSF55008">
    <property type="entry name" value="HMA, heavy metal-associated domain"/>
    <property type="match status" value="1"/>
</dbReference>
<evidence type="ECO:0000256" key="7">
    <source>
        <dbReference type="ARBA" id="ARBA00022741"/>
    </source>
</evidence>
<dbReference type="RefSeq" id="WP_210319854.1">
    <property type="nucleotide sequence ID" value="NZ_BNCG01000010.1"/>
</dbReference>
<evidence type="ECO:0000256" key="2">
    <source>
        <dbReference type="ARBA" id="ARBA00006024"/>
    </source>
</evidence>
<keyword evidence="4" id="KW-0597">Phosphoprotein</keyword>
<keyword evidence="7 14" id="KW-0547">Nucleotide-binding</keyword>
<evidence type="ECO:0000256" key="5">
    <source>
        <dbReference type="ARBA" id="ARBA00022692"/>
    </source>
</evidence>
<organism evidence="17 18">
    <name type="scientific">Camelimonas fluminis</name>
    <dbReference type="NCBI Taxonomy" id="1576911"/>
    <lineage>
        <taxon>Bacteria</taxon>
        <taxon>Pseudomonadati</taxon>
        <taxon>Pseudomonadota</taxon>
        <taxon>Alphaproteobacteria</taxon>
        <taxon>Hyphomicrobiales</taxon>
        <taxon>Chelatococcaceae</taxon>
        <taxon>Camelimonas</taxon>
    </lineage>
</organism>
<evidence type="ECO:0000259" key="16">
    <source>
        <dbReference type="PROSITE" id="PS50846"/>
    </source>
</evidence>
<dbReference type="InterPro" id="IPR023214">
    <property type="entry name" value="HAD_sf"/>
</dbReference>
<feature type="transmembrane region" description="Helical" evidence="14">
    <location>
        <begin position="370"/>
        <end position="390"/>
    </location>
</feature>
<dbReference type="InterPro" id="IPR027256">
    <property type="entry name" value="P-typ_ATPase_IB"/>
</dbReference>
<dbReference type="InterPro" id="IPR008250">
    <property type="entry name" value="ATPase_P-typ_transduc_dom_A_sf"/>
</dbReference>
<evidence type="ECO:0000256" key="8">
    <source>
        <dbReference type="ARBA" id="ARBA00022840"/>
    </source>
</evidence>
<dbReference type="PROSITE" id="PS01047">
    <property type="entry name" value="HMA_1"/>
    <property type="match status" value="1"/>
</dbReference>
<dbReference type="SUPFAM" id="SSF81665">
    <property type="entry name" value="Calcium ATPase, transmembrane domain M"/>
    <property type="match status" value="1"/>
</dbReference>
<dbReference type="InterPro" id="IPR006121">
    <property type="entry name" value="HMA_dom"/>
</dbReference>
<feature type="transmembrane region" description="Helical" evidence="14">
    <location>
        <begin position="146"/>
        <end position="165"/>
    </location>
</feature>
<accession>A0ABV7UC57</accession>
<feature type="region of interest" description="Disordered" evidence="15">
    <location>
        <begin position="290"/>
        <end position="310"/>
    </location>
</feature>
<evidence type="ECO:0000256" key="6">
    <source>
        <dbReference type="ARBA" id="ARBA00022723"/>
    </source>
</evidence>
<dbReference type="Gene3D" id="2.70.150.10">
    <property type="entry name" value="Calcium-transporting ATPase, cytoplasmic transduction domain A"/>
    <property type="match status" value="1"/>
</dbReference>
<feature type="region of interest" description="Disordered" evidence="15">
    <location>
        <begin position="96"/>
        <end position="124"/>
    </location>
</feature>
<dbReference type="InterPro" id="IPR059000">
    <property type="entry name" value="ATPase_P-type_domA"/>
</dbReference>
<keyword evidence="6 14" id="KW-0479">Metal-binding</keyword>
<feature type="transmembrane region" description="Helical" evidence="14">
    <location>
        <begin position="402"/>
        <end position="426"/>
    </location>
</feature>
<dbReference type="Gene3D" id="3.40.1110.10">
    <property type="entry name" value="Calcium-transporting ATPase, cytoplasmic domain N"/>
    <property type="match status" value="1"/>
</dbReference>
<dbReference type="InterPro" id="IPR023299">
    <property type="entry name" value="ATPase_P-typ_cyto_dom_N"/>
</dbReference>
<dbReference type="PROSITE" id="PS50846">
    <property type="entry name" value="HMA_2"/>
    <property type="match status" value="1"/>
</dbReference>
<feature type="transmembrane region" description="Helical" evidence="14">
    <location>
        <begin position="712"/>
        <end position="728"/>
    </location>
</feature>
<feature type="transmembrane region" description="Helical" evidence="14">
    <location>
        <begin position="171"/>
        <end position="189"/>
    </location>
</feature>
<comment type="subcellular location">
    <subcellularLocation>
        <location evidence="1">Cell membrane</location>
        <topology evidence="1">Multi-pass membrane protein</topology>
    </subcellularLocation>
</comment>
<dbReference type="SFLD" id="SFLDG00002">
    <property type="entry name" value="C1.7:_P-type_atpase_like"/>
    <property type="match status" value="1"/>
</dbReference>
<keyword evidence="5 14" id="KW-0812">Transmembrane</keyword>
<evidence type="ECO:0000256" key="10">
    <source>
        <dbReference type="ARBA" id="ARBA00022989"/>
    </source>
</evidence>
<comment type="catalytic activity">
    <reaction evidence="13">
        <text>Zn(2+)(in) + ATP + H2O = Zn(2+)(out) + ADP + phosphate + H(+)</text>
        <dbReference type="Rhea" id="RHEA:20621"/>
        <dbReference type="ChEBI" id="CHEBI:15377"/>
        <dbReference type="ChEBI" id="CHEBI:15378"/>
        <dbReference type="ChEBI" id="CHEBI:29105"/>
        <dbReference type="ChEBI" id="CHEBI:30616"/>
        <dbReference type="ChEBI" id="CHEBI:43474"/>
        <dbReference type="ChEBI" id="CHEBI:456216"/>
        <dbReference type="EC" id="7.2.2.12"/>
    </reaction>
</comment>
<dbReference type="Pfam" id="PF00702">
    <property type="entry name" value="Hydrolase"/>
    <property type="match status" value="1"/>
</dbReference>
<keyword evidence="9" id="KW-1278">Translocase</keyword>
<dbReference type="PROSITE" id="PS00154">
    <property type="entry name" value="ATPASE_E1_E2"/>
    <property type="match status" value="1"/>
</dbReference>
<reference evidence="18" key="1">
    <citation type="journal article" date="2019" name="Int. J. Syst. Evol. Microbiol.">
        <title>The Global Catalogue of Microorganisms (GCM) 10K type strain sequencing project: providing services to taxonomists for standard genome sequencing and annotation.</title>
        <authorList>
            <consortium name="The Broad Institute Genomics Platform"/>
            <consortium name="The Broad Institute Genome Sequencing Center for Infectious Disease"/>
            <person name="Wu L."/>
            <person name="Ma J."/>
        </authorList>
    </citation>
    <scope>NUCLEOTIDE SEQUENCE [LARGE SCALE GENOMIC DNA]</scope>
    <source>
        <strain evidence="18">KCTC 42282</strain>
    </source>
</reference>
<dbReference type="PANTHER" id="PTHR48085:SF5">
    <property type="entry name" value="CADMIUM_ZINC-TRANSPORTING ATPASE HMA4-RELATED"/>
    <property type="match status" value="1"/>
</dbReference>
<evidence type="ECO:0000256" key="15">
    <source>
        <dbReference type="SAM" id="MobiDB-lite"/>
    </source>
</evidence>
<name>A0ABV7UC57_9HYPH</name>
<keyword evidence="18" id="KW-1185">Reference proteome</keyword>
<evidence type="ECO:0000256" key="13">
    <source>
        <dbReference type="ARBA" id="ARBA00047308"/>
    </source>
</evidence>
<evidence type="ECO:0000256" key="9">
    <source>
        <dbReference type="ARBA" id="ARBA00022967"/>
    </source>
</evidence>
<dbReference type="PRINTS" id="PR00119">
    <property type="entry name" value="CATATPASE"/>
</dbReference>
<keyword evidence="8 14" id="KW-0067">ATP-binding</keyword>
<dbReference type="SFLD" id="SFLDF00027">
    <property type="entry name" value="p-type_atpase"/>
    <property type="match status" value="1"/>
</dbReference>
<evidence type="ECO:0000256" key="12">
    <source>
        <dbReference type="ARBA" id="ARBA00039097"/>
    </source>
</evidence>
<dbReference type="NCBIfam" id="TIGR01525">
    <property type="entry name" value="ATPase-IB_hvy"/>
    <property type="match status" value="1"/>
</dbReference>
<evidence type="ECO:0000256" key="11">
    <source>
        <dbReference type="ARBA" id="ARBA00023136"/>
    </source>
</evidence>
<dbReference type="CDD" id="cd00371">
    <property type="entry name" value="HMA"/>
    <property type="match status" value="1"/>
</dbReference>